<name>A0A2J6QUH6_HYAVF</name>
<proteinExistence type="predicted"/>
<dbReference type="STRING" id="1149755.A0A2J6QUH6"/>
<organism evidence="1 2">
    <name type="scientific">Hyaloscypha variabilis (strain UAMH 11265 / GT02V1 / F)</name>
    <name type="common">Meliniomyces variabilis</name>
    <dbReference type="NCBI Taxonomy" id="1149755"/>
    <lineage>
        <taxon>Eukaryota</taxon>
        <taxon>Fungi</taxon>
        <taxon>Dikarya</taxon>
        <taxon>Ascomycota</taxon>
        <taxon>Pezizomycotina</taxon>
        <taxon>Leotiomycetes</taxon>
        <taxon>Helotiales</taxon>
        <taxon>Hyaloscyphaceae</taxon>
        <taxon>Hyaloscypha</taxon>
        <taxon>Hyaloscypha variabilis</taxon>
    </lineage>
</organism>
<keyword evidence="2" id="KW-1185">Reference proteome</keyword>
<evidence type="ECO:0000313" key="1">
    <source>
        <dbReference type="EMBL" id="PMD29916.1"/>
    </source>
</evidence>
<dbReference type="AlphaFoldDB" id="A0A2J6QUH6"/>
<protein>
    <submittedName>
        <fullName evidence="1">Uncharacterized protein</fullName>
    </submittedName>
</protein>
<dbReference type="OrthoDB" id="3344043at2759"/>
<dbReference type="EMBL" id="KZ613970">
    <property type="protein sequence ID" value="PMD29916.1"/>
    <property type="molecule type" value="Genomic_DNA"/>
</dbReference>
<dbReference type="Proteomes" id="UP000235786">
    <property type="component" value="Unassembled WGS sequence"/>
</dbReference>
<sequence length="288" mass="31822">MTSHDRLPSMAKYFDWDTFRQNRPSLSTELLSSCSKLNIDTNTLELAQHLCDYYPIPEVRKQERAQTVKNFTNFKLGEERKAILADDIYLLLKLTSELASTDSGLALFCICSVLGHYYPVESIVAIFAELVKEAGVPEDLVPSIQAWQSLGPLFASLGGPPMFTALADKCTALGNSAEAIDRPKVEHLGALGVVFAFHSISLMVREEQGWLLFVVGKDAGWVSAVAEWLFGLKIELRGSFREESIHGEEVLYSNCQDGMKPQLVIRFNPAGVPVDGEPIVTTPLEVKA</sequence>
<accession>A0A2J6QUH6</accession>
<reference evidence="1 2" key="1">
    <citation type="submission" date="2016-04" db="EMBL/GenBank/DDBJ databases">
        <title>A degradative enzymes factory behind the ericoid mycorrhizal symbiosis.</title>
        <authorList>
            <consortium name="DOE Joint Genome Institute"/>
            <person name="Martino E."/>
            <person name="Morin E."/>
            <person name="Grelet G."/>
            <person name="Kuo A."/>
            <person name="Kohler A."/>
            <person name="Daghino S."/>
            <person name="Barry K."/>
            <person name="Choi C."/>
            <person name="Cichocki N."/>
            <person name="Clum A."/>
            <person name="Copeland A."/>
            <person name="Hainaut M."/>
            <person name="Haridas S."/>
            <person name="Labutti K."/>
            <person name="Lindquist E."/>
            <person name="Lipzen A."/>
            <person name="Khouja H.-R."/>
            <person name="Murat C."/>
            <person name="Ohm R."/>
            <person name="Olson A."/>
            <person name="Spatafora J."/>
            <person name="Veneault-Fourrey C."/>
            <person name="Henrissat B."/>
            <person name="Grigoriev I."/>
            <person name="Martin F."/>
            <person name="Perotto S."/>
        </authorList>
    </citation>
    <scope>NUCLEOTIDE SEQUENCE [LARGE SCALE GENOMIC DNA]</scope>
    <source>
        <strain evidence="1 2">F</strain>
    </source>
</reference>
<gene>
    <name evidence="1" type="ORF">L207DRAFT_642023</name>
</gene>
<evidence type="ECO:0000313" key="2">
    <source>
        <dbReference type="Proteomes" id="UP000235786"/>
    </source>
</evidence>